<keyword evidence="2" id="KW-0808">Transferase</keyword>
<dbReference type="RefSeq" id="WP_323355914.1">
    <property type="nucleotide sequence ID" value="NZ_JAYGHY010000008.1"/>
</dbReference>
<organism evidence="2 3">
    <name type="scientific">Cyanobium gracile UHCC 0281</name>
    <dbReference type="NCBI Taxonomy" id="3110309"/>
    <lineage>
        <taxon>Bacteria</taxon>
        <taxon>Bacillati</taxon>
        <taxon>Cyanobacteriota</taxon>
        <taxon>Cyanophyceae</taxon>
        <taxon>Synechococcales</taxon>
        <taxon>Prochlorococcaceae</taxon>
        <taxon>Cyanobium</taxon>
    </lineage>
</organism>
<proteinExistence type="predicted"/>
<name>A0ABU5STD7_9CYAN</name>
<dbReference type="Proteomes" id="UP001302329">
    <property type="component" value="Unassembled WGS sequence"/>
</dbReference>
<dbReference type="SUPFAM" id="SSF81301">
    <property type="entry name" value="Nucleotidyltransferase"/>
    <property type="match status" value="1"/>
</dbReference>
<accession>A0ABU5STD7</accession>
<gene>
    <name evidence="2" type="ORF">VB739_04480</name>
</gene>
<dbReference type="EMBL" id="JAYGHY010000008">
    <property type="protein sequence ID" value="MEA5441804.1"/>
    <property type="molecule type" value="Genomic_DNA"/>
</dbReference>
<feature type="domain" description="Polymerase nucleotidyl transferase" evidence="1">
    <location>
        <begin position="33"/>
        <end position="63"/>
    </location>
</feature>
<protein>
    <submittedName>
        <fullName evidence="2">Nucleotidyltransferase domain-containing protein</fullName>
        <ecNumber evidence="2">2.7.7.-</ecNumber>
    </submittedName>
</protein>
<dbReference type="CDD" id="cd05403">
    <property type="entry name" value="NT_KNTase_like"/>
    <property type="match status" value="1"/>
</dbReference>
<dbReference type="GO" id="GO:0016779">
    <property type="term" value="F:nucleotidyltransferase activity"/>
    <property type="evidence" value="ECO:0007669"/>
    <property type="project" value="UniProtKB-KW"/>
</dbReference>
<dbReference type="EC" id="2.7.7.-" evidence="2"/>
<dbReference type="InterPro" id="IPR043519">
    <property type="entry name" value="NT_sf"/>
</dbReference>
<dbReference type="Pfam" id="PF01909">
    <property type="entry name" value="NTP_transf_2"/>
    <property type="match status" value="1"/>
</dbReference>
<dbReference type="InterPro" id="IPR002934">
    <property type="entry name" value="Polymerase_NTP_transf_dom"/>
</dbReference>
<evidence type="ECO:0000259" key="1">
    <source>
        <dbReference type="Pfam" id="PF01909"/>
    </source>
</evidence>
<keyword evidence="3" id="KW-1185">Reference proteome</keyword>
<keyword evidence="2" id="KW-0548">Nucleotidyltransferase</keyword>
<evidence type="ECO:0000313" key="3">
    <source>
        <dbReference type="Proteomes" id="UP001302329"/>
    </source>
</evidence>
<dbReference type="Gene3D" id="3.30.460.10">
    <property type="entry name" value="Beta Polymerase, domain 2"/>
    <property type="match status" value="1"/>
</dbReference>
<reference evidence="2 3" key="1">
    <citation type="submission" date="2023-12" db="EMBL/GenBank/DDBJ databases">
        <title>Baltic Sea Cyanobacteria.</title>
        <authorList>
            <person name="Delbaje E."/>
            <person name="Fewer D.P."/>
            <person name="Shishido T.K."/>
        </authorList>
    </citation>
    <scope>NUCLEOTIDE SEQUENCE [LARGE SCALE GENOMIC DNA]</scope>
    <source>
        <strain evidence="2 3">UHCC 0281</strain>
    </source>
</reference>
<sequence>MATLQQFRAERRRERLQALQQGADALVAGRPGWEVWLFGSWARGDWDSRSDVDLIAVAPTREEADTFADGLLSACLGDDVIALDAAQWHDRRGSDDPHLDAIRLVPMEGR</sequence>
<comment type="caution">
    <text evidence="2">The sequence shown here is derived from an EMBL/GenBank/DDBJ whole genome shotgun (WGS) entry which is preliminary data.</text>
</comment>
<evidence type="ECO:0000313" key="2">
    <source>
        <dbReference type="EMBL" id="MEA5441804.1"/>
    </source>
</evidence>